<gene>
    <name evidence="1" type="ORF">JVT61DRAFT_29</name>
</gene>
<proteinExistence type="predicted"/>
<comment type="caution">
    <text evidence="1">The sequence shown here is derived from an EMBL/GenBank/DDBJ whole genome shotgun (WGS) entry which is preliminary data.</text>
</comment>
<sequence>MDLSVTMLSQWRRRIGMCTLGFNPTHLSSVFTILLLSNIQFTEVDVKDVSASITNIPVLNHTARLLHVSSVDLAQALTNKKLYTIEQSANQRASPMCDLYAILFTYIYNVETANHKIAPATCDLLPTTRLILFDSLHFQTRGALHDDGSVYDPSDYVNTLSIYQGDTNDEFLNFAQATVRTRPLQELQLGHRESEFADDDAKYQLYQELVSPGRS</sequence>
<evidence type="ECO:0000313" key="1">
    <source>
        <dbReference type="EMBL" id="KAG6381459.1"/>
    </source>
</evidence>
<protein>
    <submittedName>
        <fullName evidence="1">Uncharacterized protein</fullName>
    </submittedName>
</protein>
<keyword evidence="2" id="KW-1185">Reference proteome</keyword>
<dbReference type="Proteomes" id="UP000683000">
    <property type="component" value="Unassembled WGS sequence"/>
</dbReference>
<dbReference type="AlphaFoldDB" id="A0A8I2YXT5"/>
<dbReference type="SUPFAM" id="SSF52540">
    <property type="entry name" value="P-loop containing nucleoside triphosphate hydrolases"/>
    <property type="match status" value="1"/>
</dbReference>
<reference evidence="1" key="1">
    <citation type="submission" date="2021-03" db="EMBL/GenBank/DDBJ databases">
        <title>Evolutionary innovations through gain and loss of genes in the ectomycorrhizal Boletales.</title>
        <authorList>
            <person name="Wu G."/>
            <person name="Miyauchi S."/>
            <person name="Morin E."/>
            <person name="Yang Z.-L."/>
            <person name="Xu J."/>
            <person name="Martin F.M."/>
        </authorList>
    </citation>
    <scope>NUCLEOTIDE SEQUENCE</scope>
    <source>
        <strain evidence="1">BR01</strain>
    </source>
</reference>
<evidence type="ECO:0000313" key="2">
    <source>
        <dbReference type="Proteomes" id="UP000683000"/>
    </source>
</evidence>
<dbReference type="InterPro" id="IPR027417">
    <property type="entry name" value="P-loop_NTPase"/>
</dbReference>
<dbReference type="EMBL" id="JAGFBS010000001">
    <property type="protein sequence ID" value="KAG6381459.1"/>
    <property type="molecule type" value="Genomic_DNA"/>
</dbReference>
<accession>A0A8I2YXT5</accession>
<dbReference type="Gene3D" id="1.20.120.720">
    <property type="entry name" value="Myosin VI head, motor domain, U50 subdomain"/>
    <property type="match status" value="1"/>
</dbReference>
<organism evidence="1 2">
    <name type="scientific">Boletus reticuloceps</name>
    <dbReference type="NCBI Taxonomy" id="495285"/>
    <lineage>
        <taxon>Eukaryota</taxon>
        <taxon>Fungi</taxon>
        <taxon>Dikarya</taxon>
        <taxon>Basidiomycota</taxon>
        <taxon>Agaricomycotina</taxon>
        <taxon>Agaricomycetes</taxon>
        <taxon>Agaricomycetidae</taxon>
        <taxon>Boletales</taxon>
        <taxon>Boletineae</taxon>
        <taxon>Boletaceae</taxon>
        <taxon>Boletoideae</taxon>
        <taxon>Boletus</taxon>
    </lineage>
</organism>
<name>A0A8I2YXT5_9AGAM</name>